<reference evidence="2 3" key="1">
    <citation type="submission" date="2018-11" db="EMBL/GenBank/DDBJ databases">
        <authorList>
            <consortium name="Pathogen Informatics"/>
        </authorList>
    </citation>
    <scope>NUCLEOTIDE SEQUENCE [LARGE SCALE GENOMIC DNA]</scope>
</reference>
<dbReference type="OrthoDB" id="5586at2759"/>
<keyword evidence="3" id="KW-1185">Reference proteome</keyword>
<dbReference type="EMBL" id="UZAH01032151">
    <property type="protein sequence ID" value="VDP19958.1"/>
    <property type="molecule type" value="Genomic_DNA"/>
</dbReference>
<dbReference type="AlphaFoldDB" id="A0A183GDU0"/>
<feature type="region of interest" description="Disordered" evidence="1">
    <location>
        <begin position="1"/>
        <end position="27"/>
    </location>
</feature>
<feature type="compositionally biased region" description="Polar residues" evidence="1">
    <location>
        <begin position="161"/>
        <end position="175"/>
    </location>
</feature>
<feature type="compositionally biased region" description="Basic and acidic residues" evidence="1">
    <location>
        <begin position="178"/>
        <end position="191"/>
    </location>
</feature>
<name>A0A183GDU0_HELPZ</name>
<evidence type="ECO:0000313" key="4">
    <source>
        <dbReference type="WBParaSite" id="HPBE_0002043901-mRNA-1"/>
    </source>
</evidence>
<accession>A0A183GDU0</accession>
<evidence type="ECO:0000256" key="1">
    <source>
        <dbReference type="SAM" id="MobiDB-lite"/>
    </source>
</evidence>
<feature type="region of interest" description="Disordered" evidence="1">
    <location>
        <begin position="530"/>
        <end position="559"/>
    </location>
</feature>
<feature type="region of interest" description="Disordered" evidence="1">
    <location>
        <begin position="161"/>
        <end position="232"/>
    </location>
</feature>
<sequence length="817" mass="88894">MYHSDPYSPSGVHFDTPSAHPAQLPSMTRVTATYVDEYRPRSQSAGTRRHSFVQRRVFSDNQGDDMVFMPAPQYEPEGYEEYGILRRPAPAVSSYGDTPTLKRLANTVQFPSTYRDRAEEQHTPQFNSAAHNFTQHLRERSPSSSSALLNLLSRYPSAKQSVYSSTAGATAQQQKRIYRFDERPVDTRSYRPSDAGPSYPLVELSVPKQQPPQQQHQHQQPHPHPHQPLQQTLQPQPSVYLNAATTAVYAHRTQSLPLNGQAAAAAAPGAAAAHFARENPLSVSVYSDFSHSPTFSHSSDGGGDKSLRYAATTTTPTTNGFATPRPNSAAKEFDNRSEQELCTDLRYNHAPTAHNKHWEELLDVTQLDSLLASVLEDNMNRSTSEWSNSFAQVQSRFKNLPPGTNDSGLLHGFTSSGAPTLPRRGGTLMQKSASHNDMNRSDSSVLNAAIERRAAEAPELRKSGAIDSFWSHTVNSRPSSPTIQRIPGTLTAAERLQMLHEDTISPSGTSARPGSGAQLAARREHYLHEASSASTYTPPHREAAAQRPTTPSVGVRAASPNFSDLDNAVQELQCGMRPSGYSHGARRLGGCARFPTDEHALSPPCGGTIAAISRKMNSPSPTDSNSETSSVYQMPTGLPHPKPKHNIKEQLSNAGVQTYNFFRTGLRVSPSFPVPVTGSVASRISEFEKRPGTPTLQIASAPRLEKSPVSNGPMSPKSTVYKSKAVIHVETGSRSPRSMSSSSTVFDFSPPAKNAWVCLIYRVMALGRWDLTLGLRLVGVSVWCVLGQGVFSDRKWWTNNCLVAATAAAGGGGAGHQ</sequence>
<organism evidence="3 4">
    <name type="scientific">Heligmosomoides polygyrus</name>
    <name type="common">Parasitic roundworm</name>
    <dbReference type="NCBI Taxonomy" id="6339"/>
    <lineage>
        <taxon>Eukaryota</taxon>
        <taxon>Metazoa</taxon>
        <taxon>Ecdysozoa</taxon>
        <taxon>Nematoda</taxon>
        <taxon>Chromadorea</taxon>
        <taxon>Rhabditida</taxon>
        <taxon>Rhabditina</taxon>
        <taxon>Rhabditomorpha</taxon>
        <taxon>Strongyloidea</taxon>
        <taxon>Heligmosomidae</taxon>
        <taxon>Heligmosomoides</taxon>
    </lineage>
</organism>
<reference evidence="4" key="2">
    <citation type="submission" date="2019-09" db="UniProtKB">
        <authorList>
            <consortium name="WormBaseParasite"/>
        </authorList>
    </citation>
    <scope>IDENTIFICATION</scope>
</reference>
<evidence type="ECO:0000313" key="2">
    <source>
        <dbReference type="EMBL" id="VDP19958.1"/>
    </source>
</evidence>
<accession>A0A3P8CGB4</accession>
<gene>
    <name evidence="2" type="ORF">HPBE_LOCUS20438</name>
</gene>
<dbReference type="Proteomes" id="UP000050761">
    <property type="component" value="Unassembled WGS sequence"/>
</dbReference>
<protein>
    <submittedName>
        <fullName evidence="4">GATA-type domain-containing protein</fullName>
    </submittedName>
</protein>
<dbReference type="WBParaSite" id="HPBE_0002043901-mRNA-1">
    <property type="protein sequence ID" value="HPBE_0002043901-mRNA-1"/>
    <property type="gene ID" value="HPBE_0002043901"/>
</dbReference>
<proteinExistence type="predicted"/>
<evidence type="ECO:0000313" key="3">
    <source>
        <dbReference type="Proteomes" id="UP000050761"/>
    </source>
</evidence>